<reference evidence="4" key="1">
    <citation type="submission" date="2018-01" db="EMBL/GenBank/DDBJ databases">
        <authorList>
            <person name="Li J."/>
        </authorList>
    </citation>
    <scope>NUCLEOTIDE SEQUENCE [LARGE SCALE GENOMIC DNA]</scope>
    <source>
        <strain evidence="4">592</strain>
    </source>
</reference>
<dbReference type="AlphaFoldDB" id="A0A2S0WI17"/>
<dbReference type="InterPro" id="IPR043130">
    <property type="entry name" value="CDP-OH_PTrfase_TM_dom"/>
</dbReference>
<dbReference type="Proteomes" id="UP000244384">
    <property type="component" value="Chromosome"/>
</dbReference>
<dbReference type="RefSeq" id="WP_108576578.1">
    <property type="nucleotide sequence ID" value="NZ_CP026952.1"/>
</dbReference>
<evidence type="ECO:0000256" key="2">
    <source>
        <dbReference type="RuleBase" id="RU003750"/>
    </source>
</evidence>
<dbReference type="OrthoDB" id="5195266at2"/>
<gene>
    <name evidence="3" type="ORF">C3E78_01095</name>
</gene>
<dbReference type="GO" id="GO:0008654">
    <property type="term" value="P:phospholipid biosynthetic process"/>
    <property type="evidence" value="ECO:0007669"/>
    <property type="project" value="InterPro"/>
</dbReference>
<accession>A0A2S0WI17</accession>
<dbReference type="PROSITE" id="PS00379">
    <property type="entry name" value="CDP_ALCOHOL_P_TRANSF"/>
    <property type="match status" value="1"/>
</dbReference>
<accession>A0A5F2ESU5</accession>
<keyword evidence="1 2" id="KW-0808">Transferase</keyword>
<protein>
    <submittedName>
        <fullName evidence="3">CDP-alcohol phosphatidyltransferase family protein</fullName>
    </submittedName>
</protein>
<comment type="similarity">
    <text evidence="2">Belongs to the CDP-alcohol phosphatidyltransferase class-I family.</text>
</comment>
<dbReference type="GO" id="GO:0016780">
    <property type="term" value="F:phosphotransferase activity, for other substituted phosphate groups"/>
    <property type="evidence" value="ECO:0007669"/>
    <property type="project" value="InterPro"/>
</dbReference>
<dbReference type="InterPro" id="IPR048254">
    <property type="entry name" value="CDP_ALCOHOL_P_TRANSF_CS"/>
</dbReference>
<evidence type="ECO:0000313" key="3">
    <source>
        <dbReference type="EMBL" id="AWB90932.1"/>
    </source>
</evidence>
<evidence type="ECO:0000256" key="1">
    <source>
        <dbReference type="ARBA" id="ARBA00022679"/>
    </source>
</evidence>
<dbReference type="InterPro" id="IPR000462">
    <property type="entry name" value="CDP-OH_P_trans"/>
</dbReference>
<keyword evidence="4" id="KW-1185">Reference proteome</keyword>
<sequence length="242" mass="24807">MPVDPDPDPAGRLARDRWSAAHGGVDPDASRWISGWLALVHRLARPLAARRVPPSLITAAGLIASALVPLVAGAPGAWPIAAAVLAVAAGLLDGMDGAVARMNGTDTAWGAVLDELVDRISDLLLLSALWVLGAPAWACLAAGALTLLLESLRSSARGGGMVGVGVITVWERPSRIIVVMTVGVLCGLVRIVQDAVDLPDGAVEVLAGVGAVVAAVLAAWSTVHLALVVRRSLGVRKAPRDR</sequence>
<dbReference type="GO" id="GO:0016020">
    <property type="term" value="C:membrane"/>
    <property type="evidence" value="ECO:0007669"/>
    <property type="project" value="InterPro"/>
</dbReference>
<dbReference type="Gene3D" id="1.20.120.1760">
    <property type="match status" value="1"/>
</dbReference>
<dbReference type="Pfam" id="PF01066">
    <property type="entry name" value="CDP-OH_P_transf"/>
    <property type="match status" value="1"/>
</dbReference>
<evidence type="ECO:0000313" key="4">
    <source>
        <dbReference type="Proteomes" id="UP000244384"/>
    </source>
</evidence>
<dbReference type="KEGG" id="aez:C3E78_01095"/>
<proteinExistence type="inferred from homology"/>
<dbReference type="EMBL" id="CP026952">
    <property type="protein sequence ID" value="AWB90932.1"/>
    <property type="molecule type" value="Genomic_DNA"/>
</dbReference>
<name>A0A2S0WI17_9ACTN</name>
<organism evidence="3 4">
    <name type="scientific">Aeromicrobium chenweiae</name>
    <dbReference type="NCBI Taxonomy" id="2079793"/>
    <lineage>
        <taxon>Bacteria</taxon>
        <taxon>Bacillati</taxon>
        <taxon>Actinomycetota</taxon>
        <taxon>Actinomycetes</taxon>
        <taxon>Propionibacteriales</taxon>
        <taxon>Nocardioidaceae</taxon>
        <taxon>Aeromicrobium</taxon>
    </lineage>
</organism>